<comment type="caution">
    <text evidence="1">The sequence shown here is derived from an EMBL/GenBank/DDBJ whole genome shotgun (WGS) entry which is preliminary data.</text>
</comment>
<proteinExistence type="predicted"/>
<sequence>NSEKHQAPKYYAIQHYKCDVSIRDFKELLINNGANAHILYVSDVQALTGYRYCDICKLQAFKTSNPNINRDMKRHMENQTFEKFIQKNFDEDSTVISYLIPYYIASTVKNKSGIHSLCYDIRKVNFLNQWLDLVFEEAKQIKRDNMYEDESIPQHFEMPVIGFNSAKFDVSLVFKNLKSKNWRIIKHVGSGKIAKLIIVRHKDTHIQLRFVDASIY</sequence>
<organism evidence="1 2">
    <name type="scientific">Streblomastix strix</name>
    <dbReference type="NCBI Taxonomy" id="222440"/>
    <lineage>
        <taxon>Eukaryota</taxon>
        <taxon>Metamonada</taxon>
        <taxon>Preaxostyla</taxon>
        <taxon>Oxymonadida</taxon>
        <taxon>Streblomastigidae</taxon>
        <taxon>Streblomastix</taxon>
    </lineage>
</organism>
<evidence type="ECO:0000313" key="2">
    <source>
        <dbReference type="Proteomes" id="UP000324800"/>
    </source>
</evidence>
<name>A0A5J4TM65_9EUKA</name>
<reference evidence="1 2" key="1">
    <citation type="submission" date="2019-03" db="EMBL/GenBank/DDBJ databases">
        <title>Single cell metagenomics reveals metabolic interactions within the superorganism composed of flagellate Streblomastix strix and complex community of Bacteroidetes bacteria on its surface.</title>
        <authorList>
            <person name="Treitli S.C."/>
            <person name="Kolisko M."/>
            <person name="Husnik F."/>
            <person name="Keeling P."/>
            <person name="Hampl V."/>
        </authorList>
    </citation>
    <scope>NUCLEOTIDE SEQUENCE [LARGE SCALE GENOMIC DNA]</scope>
    <source>
        <strain evidence="1">ST1C</strain>
    </source>
</reference>
<feature type="non-terminal residue" evidence="1">
    <location>
        <position position="1"/>
    </location>
</feature>
<evidence type="ECO:0000313" key="1">
    <source>
        <dbReference type="EMBL" id="KAA6359059.1"/>
    </source>
</evidence>
<protein>
    <submittedName>
        <fullName evidence="1">Uncharacterized protein</fullName>
    </submittedName>
</protein>
<dbReference type="EMBL" id="SNRW01028966">
    <property type="protein sequence ID" value="KAA6359059.1"/>
    <property type="molecule type" value="Genomic_DNA"/>
</dbReference>
<gene>
    <name evidence="1" type="ORF">EZS28_045414</name>
</gene>
<dbReference type="AlphaFoldDB" id="A0A5J4TM65"/>
<dbReference type="Proteomes" id="UP000324800">
    <property type="component" value="Unassembled WGS sequence"/>
</dbReference>
<accession>A0A5J4TM65</accession>